<feature type="transmembrane region" description="Helical" evidence="8">
    <location>
        <begin position="437"/>
        <end position="458"/>
    </location>
</feature>
<feature type="transmembrane region" description="Helical" evidence="8">
    <location>
        <begin position="350"/>
        <end position="372"/>
    </location>
</feature>
<feature type="transmembrane region" description="Helical" evidence="8">
    <location>
        <begin position="12"/>
        <end position="32"/>
    </location>
</feature>
<protein>
    <recommendedName>
        <fullName evidence="9">YidE/YbjL duplication domain-containing protein</fullName>
    </recommendedName>
</protein>
<dbReference type="EMBL" id="WSFT01000019">
    <property type="protein sequence ID" value="MBS4537573.1"/>
    <property type="molecule type" value="Genomic_DNA"/>
</dbReference>
<feature type="transmembrane region" description="Helical" evidence="8">
    <location>
        <begin position="116"/>
        <end position="136"/>
    </location>
</feature>
<comment type="subcellular location">
    <subcellularLocation>
        <location evidence="1">Cell membrane</location>
        <topology evidence="1">Multi-pass membrane protein</topology>
    </subcellularLocation>
</comment>
<feature type="transmembrane region" description="Helical" evidence="8">
    <location>
        <begin position="87"/>
        <end position="104"/>
    </location>
</feature>
<comment type="similarity">
    <text evidence="2">Belongs to the AAE transporter (TC 2.A.81) family.</text>
</comment>
<keyword evidence="4" id="KW-1003">Cell membrane</keyword>
<proteinExistence type="inferred from homology"/>
<dbReference type="PANTHER" id="PTHR30445:SF3">
    <property type="entry name" value="TRANSPORT PROTEIN YIDE-RELATED"/>
    <property type="match status" value="1"/>
</dbReference>
<feature type="transmembrane region" description="Helical" evidence="8">
    <location>
        <begin position="311"/>
        <end position="329"/>
    </location>
</feature>
<feature type="domain" description="YidE/YbjL duplication" evidence="9">
    <location>
        <begin position="288"/>
        <end position="459"/>
    </location>
</feature>
<dbReference type="InterPro" id="IPR006512">
    <property type="entry name" value="YidE_YbjL"/>
</dbReference>
<feature type="transmembrane region" description="Helical" evidence="8">
    <location>
        <begin position="378"/>
        <end position="398"/>
    </location>
</feature>
<dbReference type="InterPro" id="IPR050144">
    <property type="entry name" value="AAE_transporter"/>
</dbReference>
<evidence type="ECO:0000256" key="3">
    <source>
        <dbReference type="ARBA" id="ARBA00022448"/>
    </source>
</evidence>
<feature type="transmembrane region" description="Helical" evidence="8">
    <location>
        <begin position="280"/>
        <end position="299"/>
    </location>
</feature>
<dbReference type="Proteomes" id="UP000724672">
    <property type="component" value="Unassembled WGS sequence"/>
</dbReference>
<gene>
    <name evidence="10" type="ORF">GOQ27_03810</name>
</gene>
<keyword evidence="7 8" id="KW-0472">Membrane</keyword>
<evidence type="ECO:0000313" key="10">
    <source>
        <dbReference type="EMBL" id="MBS4537573.1"/>
    </source>
</evidence>
<evidence type="ECO:0000256" key="1">
    <source>
        <dbReference type="ARBA" id="ARBA00004651"/>
    </source>
</evidence>
<name>A0A942UQY4_9FIRM</name>
<keyword evidence="5 8" id="KW-0812">Transmembrane</keyword>
<sequence>MSVNYQFFNFVGWITNPFILMFLAVFTGLLFGKIKFGRFNFGVSGTLFTGIIIGWIITKYANGFSESSIGYSSAQSMLSVGVIPKNFFSLFLILFVAAVGLLAAKDMNVVIKKYGAKFILLGIVITCISAGATYAMTLLSEDSDPYEVAGVYTGALTSSPGLAAAIETATDHATEKIESFNEMNDNEKKKIAKELGIATEVSTESDFQLTTEQKKEFIKNAEAGIGTGHAIGYPFGVLIVILAVNFFPNIFRIDVEKERELYRAEMAAARKSANIKEINTVSFDLIAFTVACLFGYTIGQITIPLGLLGDFSLGSTGGVLIGSLVLGYIGKIGSLHFRMDSKILSVVRQLSLAFFLGIVGLRYGFTVINSVVSSTAGAYLALVSVVVGVVGMLIGFFIGRYVFKLNWLMLSGAICGGMTSTPGLGAAIEAAGTDEPAAGYGATYPFALLGMVLFTIILHKLPM</sequence>
<evidence type="ECO:0000256" key="4">
    <source>
        <dbReference type="ARBA" id="ARBA00022475"/>
    </source>
</evidence>
<reference evidence="10" key="1">
    <citation type="submission" date="2019-12" db="EMBL/GenBank/DDBJ databases">
        <title>Clostridiaceae gen. nov. sp. nov., isolated from sediment in Xinjiang, China.</title>
        <authorList>
            <person name="Zhang R."/>
        </authorList>
    </citation>
    <scope>NUCLEOTIDE SEQUENCE</scope>
    <source>
        <strain evidence="10">D2Q-11</strain>
    </source>
</reference>
<keyword evidence="11" id="KW-1185">Reference proteome</keyword>
<accession>A0A942UQY4</accession>
<feature type="transmembrane region" description="Helical" evidence="8">
    <location>
        <begin position="405"/>
        <end position="425"/>
    </location>
</feature>
<dbReference type="PANTHER" id="PTHR30445">
    <property type="entry name" value="K(+)_H(+) ANTIPORTER SUBUNIT KHTT"/>
    <property type="match status" value="1"/>
</dbReference>
<evidence type="ECO:0000256" key="5">
    <source>
        <dbReference type="ARBA" id="ARBA00022692"/>
    </source>
</evidence>
<dbReference type="GO" id="GO:0005886">
    <property type="term" value="C:plasma membrane"/>
    <property type="evidence" value="ECO:0007669"/>
    <property type="project" value="UniProtKB-SubCell"/>
</dbReference>
<evidence type="ECO:0000256" key="7">
    <source>
        <dbReference type="ARBA" id="ARBA00023136"/>
    </source>
</evidence>
<organism evidence="10 11">
    <name type="scientific">Anaeromonas frigoriresistens</name>
    <dbReference type="NCBI Taxonomy" id="2683708"/>
    <lineage>
        <taxon>Bacteria</taxon>
        <taxon>Bacillati</taxon>
        <taxon>Bacillota</taxon>
        <taxon>Tissierellia</taxon>
        <taxon>Tissierellales</taxon>
        <taxon>Thermohalobacteraceae</taxon>
        <taxon>Anaeromonas</taxon>
    </lineage>
</organism>
<dbReference type="Pfam" id="PF06826">
    <property type="entry name" value="Asp-Al_Ex"/>
    <property type="match status" value="2"/>
</dbReference>
<keyword evidence="6 8" id="KW-1133">Transmembrane helix</keyword>
<dbReference type="AlphaFoldDB" id="A0A942UQY4"/>
<comment type="caution">
    <text evidence="10">The sequence shown here is derived from an EMBL/GenBank/DDBJ whole genome shotgun (WGS) entry which is preliminary data.</text>
</comment>
<evidence type="ECO:0000313" key="11">
    <source>
        <dbReference type="Proteomes" id="UP000724672"/>
    </source>
</evidence>
<feature type="transmembrane region" description="Helical" evidence="8">
    <location>
        <begin position="231"/>
        <end position="251"/>
    </location>
</feature>
<evidence type="ECO:0000259" key="9">
    <source>
        <dbReference type="Pfam" id="PF06826"/>
    </source>
</evidence>
<evidence type="ECO:0000256" key="2">
    <source>
        <dbReference type="ARBA" id="ARBA00009854"/>
    </source>
</evidence>
<feature type="domain" description="YidE/YbjL duplication" evidence="9">
    <location>
        <begin position="21"/>
        <end position="246"/>
    </location>
</feature>
<evidence type="ECO:0000256" key="6">
    <source>
        <dbReference type="ARBA" id="ARBA00022989"/>
    </source>
</evidence>
<dbReference type="NCBIfam" id="TIGR01625">
    <property type="entry name" value="YidE_YbjL_dupl"/>
    <property type="match status" value="1"/>
</dbReference>
<keyword evidence="3" id="KW-0813">Transport</keyword>
<evidence type="ECO:0000256" key="8">
    <source>
        <dbReference type="SAM" id="Phobius"/>
    </source>
</evidence>
<feature type="transmembrane region" description="Helical" evidence="8">
    <location>
        <begin position="39"/>
        <end position="57"/>
    </location>
</feature>